<dbReference type="AlphaFoldDB" id="W2LP08"/>
<proteinExistence type="predicted"/>
<gene>
    <name evidence="2" type="ORF">L917_03878</name>
</gene>
<name>W2LP08_PHYNI</name>
<protein>
    <submittedName>
        <fullName evidence="2">Uncharacterized protein</fullName>
    </submittedName>
</protein>
<organism evidence="2">
    <name type="scientific">Phytophthora nicotianae</name>
    <name type="common">Potato buckeye rot agent</name>
    <name type="synonym">Phytophthora parasitica</name>
    <dbReference type="NCBI Taxonomy" id="4792"/>
    <lineage>
        <taxon>Eukaryota</taxon>
        <taxon>Sar</taxon>
        <taxon>Stramenopiles</taxon>
        <taxon>Oomycota</taxon>
        <taxon>Peronosporomycetes</taxon>
        <taxon>Peronosporales</taxon>
        <taxon>Peronosporaceae</taxon>
        <taxon>Phytophthora</taxon>
    </lineage>
</organism>
<feature type="compositionally biased region" description="Acidic residues" evidence="1">
    <location>
        <begin position="14"/>
        <end position="25"/>
    </location>
</feature>
<evidence type="ECO:0000313" key="2">
    <source>
        <dbReference type="EMBL" id="ETL99238.1"/>
    </source>
</evidence>
<feature type="region of interest" description="Disordered" evidence="1">
    <location>
        <begin position="1"/>
        <end position="33"/>
    </location>
</feature>
<dbReference type="Proteomes" id="UP000054423">
    <property type="component" value="Unassembled WGS sequence"/>
</dbReference>
<evidence type="ECO:0000256" key="1">
    <source>
        <dbReference type="SAM" id="MobiDB-lite"/>
    </source>
</evidence>
<sequence>MSVDKLLNSPDESTTAEDPTDDDSVELATKNWL</sequence>
<reference evidence="2" key="1">
    <citation type="submission" date="2013-11" db="EMBL/GenBank/DDBJ databases">
        <title>The Genome Sequence of Phytophthora parasitica CHvinca01.</title>
        <authorList>
            <consortium name="The Broad Institute Genomics Platform"/>
            <person name="Russ C."/>
            <person name="Tyler B."/>
            <person name="Panabieres F."/>
            <person name="Shan W."/>
            <person name="Tripathy S."/>
            <person name="Grunwald N."/>
            <person name="Machado M."/>
            <person name="Johnson C.S."/>
            <person name="Arredondo F."/>
            <person name="Hong C."/>
            <person name="Coffey M."/>
            <person name="Young S.K."/>
            <person name="Zeng Q."/>
            <person name="Gargeya S."/>
            <person name="Fitzgerald M."/>
            <person name="Abouelleil A."/>
            <person name="Alvarado L."/>
            <person name="Chapman S.B."/>
            <person name="Gainer-Dewar J."/>
            <person name="Goldberg J."/>
            <person name="Griggs A."/>
            <person name="Gujja S."/>
            <person name="Hansen M."/>
            <person name="Howarth C."/>
            <person name="Imamovic A."/>
            <person name="Ireland A."/>
            <person name="Larimer J."/>
            <person name="McCowan C."/>
            <person name="Murphy C."/>
            <person name="Pearson M."/>
            <person name="Poon T.W."/>
            <person name="Priest M."/>
            <person name="Roberts A."/>
            <person name="Saif S."/>
            <person name="Shea T."/>
            <person name="Sykes S."/>
            <person name="Wortman J."/>
            <person name="Nusbaum C."/>
            <person name="Birren B."/>
        </authorList>
    </citation>
    <scope>NUCLEOTIDE SEQUENCE [LARGE SCALE GENOMIC DNA]</scope>
    <source>
        <strain evidence="2">CHvinca01</strain>
    </source>
</reference>
<accession>W2LP08</accession>
<dbReference type="EMBL" id="KI678393">
    <property type="protein sequence ID" value="ETL99238.1"/>
    <property type="molecule type" value="Genomic_DNA"/>
</dbReference>